<proteinExistence type="predicted"/>
<reference evidence="2" key="1">
    <citation type="journal article" date="2023" name="Nat. Plants">
        <title>Single-cell RNA sequencing provides a high-resolution roadmap for understanding the multicellular compartmentation of specialized metabolism.</title>
        <authorList>
            <person name="Sun S."/>
            <person name="Shen X."/>
            <person name="Li Y."/>
            <person name="Li Y."/>
            <person name="Wang S."/>
            <person name="Li R."/>
            <person name="Zhang H."/>
            <person name="Shen G."/>
            <person name="Guo B."/>
            <person name="Wei J."/>
            <person name="Xu J."/>
            <person name="St-Pierre B."/>
            <person name="Chen S."/>
            <person name="Sun C."/>
        </authorList>
    </citation>
    <scope>NUCLEOTIDE SEQUENCE [LARGE SCALE GENOMIC DNA]</scope>
</reference>
<name>A0ACC0BA77_CATRO</name>
<dbReference type="Proteomes" id="UP001060085">
    <property type="component" value="Linkage Group LG04"/>
</dbReference>
<comment type="caution">
    <text evidence="1">The sequence shown here is derived from an EMBL/GenBank/DDBJ whole genome shotgun (WGS) entry which is preliminary data.</text>
</comment>
<gene>
    <name evidence="1" type="ORF">M9H77_19296</name>
</gene>
<keyword evidence="2" id="KW-1185">Reference proteome</keyword>
<accession>A0ACC0BA77</accession>
<evidence type="ECO:0000313" key="2">
    <source>
        <dbReference type="Proteomes" id="UP001060085"/>
    </source>
</evidence>
<organism evidence="1 2">
    <name type="scientific">Catharanthus roseus</name>
    <name type="common">Madagascar periwinkle</name>
    <name type="synonym">Vinca rosea</name>
    <dbReference type="NCBI Taxonomy" id="4058"/>
    <lineage>
        <taxon>Eukaryota</taxon>
        <taxon>Viridiplantae</taxon>
        <taxon>Streptophyta</taxon>
        <taxon>Embryophyta</taxon>
        <taxon>Tracheophyta</taxon>
        <taxon>Spermatophyta</taxon>
        <taxon>Magnoliopsida</taxon>
        <taxon>eudicotyledons</taxon>
        <taxon>Gunneridae</taxon>
        <taxon>Pentapetalae</taxon>
        <taxon>asterids</taxon>
        <taxon>lamiids</taxon>
        <taxon>Gentianales</taxon>
        <taxon>Apocynaceae</taxon>
        <taxon>Rauvolfioideae</taxon>
        <taxon>Vinceae</taxon>
        <taxon>Catharanthinae</taxon>
        <taxon>Catharanthus</taxon>
    </lineage>
</organism>
<evidence type="ECO:0000313" key="1">
    <source>
        <dbReference type="EMBL" id="KAI5669443.1"/>
    </source>
</evidence>
<sequence>MATLPEAYKEIPLALKHIIPLDFKSIDSVPDSHAWPKTNINNDIHVQSENIFDEKSISIPVVDLMAPNVEETIGGACQTWGVFRLINHGIPANLVEEVEFQTARLFALPSELKMKVLRSPGGATGYGAPRITPFFPKFMWHEGFTIIGSPLGHARELWPHDYQHFCDVMENYQKQMKALAYKILILMLKSIGVSEEELNWKSSSSSSSSSMAAESESALQLNSFPTCPDPTIAIGLADHTDSMLFTILHQSPTKGLQIFKDGIGWITVPPVAGSFVVNTGDLLHIYSNGKFPSVRHRVLVNKDRHRYSVGFFYGPPSNSRIAPLDKCPIYRSVTVKEFLSLKAKYLTDAISLMKI</sequence>
<dbReference type="EMBL" id="CM044704">
    <property type="protein sequence ID" value="KAI5669443.1"/>
    <property type="molecule type" value="Genomic_DNA"/>
</dbReference>
<protein>
    <submittedName>
        <fullName evidence="1">Uncharacterized protein</fullName>
    </submittedName>
</protein>